<keyword evidence="4" id="KW-0804">Transcription</keyword>
<dbReference type="SUPFAM" id="SSF53850">
    <property type="entry name" value="Periplasmic binding protein-like II"/>
    <property type="match status" value="1"/>
</dbReference>
<dbReference type="Pfam" id="PF00126">
    <property type="entry name" value="HTH_1"/>
    <property type="match status" value="1"/>
</dbReference>
<keyword evidence="2" id="KW-0805">Transcription regulation</keyword>
<dbReference type="InterPro" id="IPR000847">
    <property type="entry name" value="LysR_HTH_N"/>
</dbReference>
<dbReference type="EMBL" id="JBAKAZ010000036">
    <property type="protein sequence ID" value="MEL0629993.1"/>
    <property type="molecule type" value="Genomic_DNA"/>
</dbReference>
<dbReference type="InterPro" id="IPR058163">
    <property type="entry name" value="LysR-type_TF_proteobact-type"/>
</dbReference>
<reference evidence="6 7" key="1">
    <citation type="submission" date="2024-02" db="EMBL/GenBank/DDBJ databases">
        <title>Bacteria isolated from the canopy kelp, Nereocystis luetkeana.</title>
        <authorList>
            <person name="Pfister C.A."/>
            <person name="Younker I.T."/>
            <person name="Light S.H."/>
        </authorList>
    </citation>
    <scope>NUCLEOTIDE SEQUENCE [LARGE SCALE GENOMIC DNA]</scope>
    <source>
        <strain evidence="6 7">TI.1.05</strain>
    </source>
</reference>
<accession>A0ABU9GRN0</accession>
<evidence type="ECO:0000256" key="4">
    <source>
        <dbReference type="ARBA" id="ARBA00023163"/>
    </source>
</evidence>
<evidence type="ECO:0000313" key="6">
    <source>
        <dbReference type="EMBL" id="MEL0629993.1"/>
    </source>
</evidence>
<dbReference type="SUPFAM" id="SSF46785">
    <property type="entry name" value="Winged helix' DNA-binding domain"/>
    <property type="match status" value="1"/>
</dbReference>
<organism evidence="6 7">
    <name type="scientific">Psychromonas aquatilis</name>
    <dbReference type="NCBI Taxonomy" id="2005072"/>
    <lineage>
        <taxon>Bacteria</taxon>
        <taxon>Pseudomonadati</taxon>
        <taxon>Pseudomonadota</taxon>
        <taxon>Gammaproteobacteria</taxon>
        <taxon>Alteromonadales</taxon>
        <taxon>Psychromonadaceae</taxon>
        <taxon>Psychromonas</taxon>
    </lineage>
</organism>
<keyword evidence="7" id="KW-1185">Reference proteome</keyword>
<dbReference type="InterPro" id="IPR036388">
    <property type="entry name" value="WH-like_DNA-bd_sf"/>
</dbReference>
<keyword evidence="3" id="KW-0238">DNA-binding</keyword>
<dbReference type="Proteomes" id="UP001369082">
    <property type="component" value="Unassembled WGS sequence"/>
</dbReference>
<evidence type="ECO:0000256" key="1">
    <source>
        <dbReference type="ARBA" id="ARBA00009437"/>
    </source>
</evidence>
<dbReference type="Gene3D" id="1.10.10.10">
    <property type="entry name" value="Winged helix-like DNA-binding domain superfamily/Winged helix DNA-binding domain"/>
    <property type="match status" value="1"/>
</dbReference>
<evidence type="ECO:0000256" key="3">
    <source>
        <dbReference type="ARBA" id="ARBA00023125"/>
    </source>
</evidence>
<dbReference type="PANTHER" id="PTHR30537:SF26">
    <property type="entry name" value="GLYCINE CLEAVAGE SYSTEM TRANSCRIPTIONAL ACTIVATOR"/>
    <property type="match status" value="1"/>
</dbReference>
<dbReference type="RefSeq" id="WP_341598125.1">
    <property type="nucleotide sequence ID" value="NZ_JBAKAZ010000036.1"/>
</dbReference>
<sequence length="298" mass="34218">MLNETHLPSIKALRTFVAVADHMSFSKAAKSLFVSQGAVSKNISALEQQLGQPLFNRRLNGIELTRAGEQYLPKIIEALEIIQYTTESLMLIDQVEEVLSLNVTPSFASLWLIPQIQDFYCLNKNIRVRIKTGDGLIKKTNGESDIAIRCLQITKHYENATLLRKEKLLLVASPQRLKHQPITTVEDVQQHNLIFHLTRPQLWEKFKKQKGLTQNNHYSSTGFEHFYMSLEAAKGGLGLALLPEFMVNKLIQQEELINPLGLSMETQYGYYMFIPSYRLSSRKIYEFKQWIMGRLGEE</sequence>
<dbReference type="PANTHER" id="PTHR30537">
    <property type="entry name" value="HTH-TYPE TRANSCRIPTIONAL REGULATOR"/>
    <property type="match status" value="1"/>
</dbReference>
<comment type="similarity">
    <text evidence="1">Belongs to the LysR transcriptional regulatory family.</text>
</comment>
<dbReference type="PRINTS" id="PR00039">
    <property type="entry name" value="HTHLYSR"/>
</dbReference>
<dbReference type="Pfam" id="PF03466">
    <property type="entry name" value="LysR_substrate"/>
    <property type="match status" value="1"/>
</dbReference>
<dbReference type="InterPro" id="IPR036390">
    <property type="entry name" value="WH_DNA-bd_sf"/>
</dbReference>
<name>A0ABU9GRN0_9GAMM</name>
<evidence type="ECO:0000259" key="5">
    <source>
        <dbReference type="PROSITE" id="PS50931"/>
    </source>
</evidence>
<feature type="domain" description="HTH lysR-type" evidence="5">
    <location>
        <begin position="8"/>
        <end position="65"/>
    </location>
</feature>
<evidence type="ECO:0000313" key="7">
    <source>
        <dbReference type="Proteomes" id="UP001369082"/>
    </source>
</evidence>
<comment type="caution">
    <text evidence="6">The sequence shown here is derived from an EMBL/GenBank/DDBJ whole genome shotgun (WGS) entry which is preliminary data.</text>
</comment>
<evidence type="ECO:0000256" key="2">
    <source>
        <dbReference type="ARBA" id="ARBA00023015"/>
    </source>
</evidence>
<protein>
    <submittedName>
        <fullName evidence="6">LysR substrate-binding domain-containing protein</fullName>
    </submittedName>
</protein>
<dbReference type="Gene3D" id="3.40.190.10">
    <property type="entry name" value="Periplasmic binding protein-like II"/>
    <property type="match status" value="2"/>
</dbReference>
<dbReference type="PROSITE" id="PS50931">
    <property type="entry name" value="HTH_LYSR"/>
    <property type="match status" value="1"/>
</dbReference>
<gene>
    <name evidence="6" type="ORF">V6256_10295</name>
</gene>
<dbReference type="InterPro" id="IPR005119">
    <property type="entry name" value="LysR_subst-bd"/>
</dbReference>
<proteinExistence type="inferred from homology"/>